<keyword evidence="4" id="KW-1185">Reference proteome</keyword>
<gene>
    <name evidence="3" type="ORF">NDN08_003274</name>
</gene>
<dbReference type="EMBL" id="JAMWBK010000003">
    <property type="protein sequence ID" value="KAJ8906788.1"/>
    <property type="molecule type" value="Genomic_DNA"/>
</dbReference>
<evidence type="ECO:0008006" key="5">
    <source>
        <dbReference type="Google" id="ProtNLM"/>
    </source>
</evidence>
<dbReference type="AlphaFoldDB" id="A0AAV8V054"/>
<keyword evidence="1" id="KW-0175">Coiled coil</keyword>
<name>A0AAV8V054_9RHOD</name>
<reference evidence="3 4" key="1">
    <citation type="journal article" date="2023" name="Nat. Commun.">
        <title>Origin of minicircular mitochondrial genomes in red algae.</title>
        <authorList>
            <person name="Lee Y."/>
            <person name="Cho C.H."/>
            <person name="Lee Y.M."/>
            <person name="Park S.I."/>
            <person name="Yang J.H."/>
            <person name="West J.A."/>
            <person name="Bhattacharya D."/>
            <person name="Yoon H.S."/>
        </authorList>
    </citation>
    <scope>NUCLEOTIDE SEQUENCE [LARGE SCALE GENOMIC DNA]</scope>
    <source>
        <strain evidence="3 4">CCMP1338</strain>
        <tissue evidence="3">Whole cell</tissue>
    </source>
</reference>
<evidence type="ECO:0000256" key="1">
    <source>
        <dbReference type="SAM" id="Coils"/>
    </source>
</evidence>
<dbReference type="InterPro" id="IPR046347">
    <property type="entry name" value="bZIP_sf"/>
</dbReference>
<dbReference type="Proteomes" id="UP001157974">
    <property type="component" value="Unassembled WGS sequence"/>
</dbReference>
<protein>
    <recommendedName>
        <fullName evidence="5">BZIP domain-containing protein</fullName>
    </recommendedName>
</protein>
<comment type="caution">
    <text evidence="3">The sequence shown here is derived from an EMBL/GenBank/DDBJ whole genome shotgun (WGS) entry which is preliminary data.</text>
</comment>
<evidence type="ECO:0000256" key="2">
    <source>
        <dbReference type="SAM" id="MobiDB-lite"/>
    </source>
</evidence>
<feature type="compositionally biased region" description="Polar residues" evidence="2">
    <location>
        <begin position="150"/>
        <end position="171"/>
    </location>
</feature>
<dbReference type="SUPFAM" id="SSF57959">
    <property type="entry name" value="Leucine zipper domain"/>
    <property type="match status" value="1"/>
</dbReference>
<evidence type="ECO:0000313" key="4">
    <source>
        <dbReference type="Proteomes" id="UP001157974"/>
    </source>
</evidence>
<dbReference type="CDD" id="cd14686">
    <property type="entry name" value="bZIP"/>
    <property type="match status" value="1"/>
</dbReference>
<feature type="region of interest" description="Disordered" evidence="2">
    <location>
        <begin position="150"/>
        <end position="176"/>
    </location>
</feature>
<dbReference type="Gene3D" id="1.20.5.170">
    <property type="match status" value="1"/>
</dbReference>
<accession>A0AAV8V054</accession>
<organism evidence="3 4">
    <name type="scientific">Rhodosorus marinus</name>
    <dbReference type="NCBI Taxonomy" id="101924"/>
    <lineage>
        <taxon>Eukaryota</taxon>
        <taxon>Rhodophyta</taxon>
        <taxon>Stylonematophyceae</taxon>
        <taxon>Stylonematales</taxon>
        <taxon>Stylonemataceae</taxon>
        <taxon>Rhodosorus</taxon>
    </lineage>
</organism>
<feature type="coiled-coil region" evidence="1">
    <location>
        <begin position="221"/>
        <end position="276"/>
    </location>
</feature>
<sequence>MDLFSGLLGSLLINEFGLIKMRDFKKNRPMALQIPSAKVEFSSVEDSDIGRVEMTDVMKTYESSAPPPLSAPGIMSNHDFEAQLRDAVNAASGISTDMSTEYGLGSVPTKMSSVPMSAREYRSKNYNDKLFEAHNDRRSAHNMYSLLSSPADSVRQELTSSRVTSPLTSPRPNAENYKELAAGRRQIRTLYRAMKMKRSSRISATNIEAISKMMAPPPDEMDTVDKKAAAAIRNRQNAERARQTTKQNMILMKSENQTLRKEVTELHAEVSYLREQINELTHLLNQS</sequence>
<evidence type="ECO:0000313" key="3">
    <source>
        <dbReference type="EMBL" id="KAJ8906788.1"/>
    </source>
</evidence>
<proteinExistence type="predicted"/>
<dbReference type="GO" id="GO:0003700">
    <property type="term" value="F:DNA-binding transcription factor activity"/>
    <property type="evidence" value="ECO:0007669"/>
    <property type="project" value="InterPro"/>
</dbReference>